<dbReference type="Proteomes" id="UP000736787">
    <property type="component" value="Unassembled WGS sequence"/>
</dbReference>
<dbReference type="EMBL" id="RCMI01002192">
    <property type="protein sequence ID" value="KAG2878105.1"/>
    <property type="molecule type" value="Genomic_DNA"/>
</dbReference>
<accession>A0A8T0Y9J7</accession>
<reference evidence="1" key="1">
    <citation type="submission" date="2018-10" db="EMBL/GenBank/DDBJ databases">
        <title>Effector identification in a new, highly contiguous assembly of the strawberry crown rot pathogen Phytophthora cactorum.</title>
        <authorList>
            <person name="Armitage A.D."/>
            <person name="Nellist C.F."/>
            <person name="Bates H."/>
            <person name="Vickerstaff R.J."/>
            <person name="Harrison R.J."/>
        </authorList>
    </citation>
    <scope>NUCLEOTIDE SEQUENCE</scope>
    <source>
        <strain evidence="1">15-7</strain>
        <strain evidence="2">4032</strain>
        <strain evidence="3">4040</strain>
        <strain evidence="4">P415</strain>
    </source>
</reference>
<proteinExistence type="predicted"/>
<evidence type="ECO:0000313" key="1">
    <source>
        <dbReference type="EMBL" id="KAG2819783.1"/>
    </source>
</evidence>
<dbReference type="Proteomes" id="UP000774804">
    <property type="component" value="Unassembled WGS sequence"/>
</dbReference>
<protein>
    <submittedName>
        <fullName evidence="1">Uncharacterized protein</fullName>
    </submittedName>
</protein>
<dbReference type="Proteomes" id="UP000697107">
    <property type="component" value="Unassembled WGS sequence"/>
</dbReference>
<name>A0A8T0Y9J7_9STRA</name>
<dbReference type="VEuPathDB" id="FungiDB:PC110_g21951"/>
<evidence type="ECO:0000313" key="4">
    <source>
        <dbReference type="EMBL" id="KAG2961539.1"/>
    </source>
</evidence>
<dbReference type="EMBL" id="RCMK01002171">
    <property type="protein sequence ID" value="KAG2883912.1"/>
    <property type="molecule type" value="Genomic_DNA"/>
</dbReference>
<organism evidence="1 5">
    <name type="scientific">Phytophthora cactorum</name>
    <dbReference type="NCBI Taxonomy" id="29920"/>
    <lineage>
        <taxon>Eukaryota</taxon>
        <taxon>Sar</taxon>
        <taxon>Stramenopiles</taxon>
        <taxon>Oomycota</taxon>
        <taxon>Peronosporomycetes</taxon>
        <taxon>Peronosporales</taxon>
        <taxon>Peronosporaceae</taxon>
        <taxon>Phytophthora</taxon>
    </lineage>
</organism>
<sequence>MRSKWQDFWVMAEMEENAALRANDVIQEIPCEAVPEYAQSVDKMWVYALKSDQ</sequence>
<comment type="caution">
    <text evidence="1">The sequence shown here is derived from an EMBL/GenBank/DDBJ whole genome shotgun (WGS) entry which is preliminary data.</text>
</comment>
<dbReference type="AlphaFoldDB" id="A0A8T0Y9J7"/>
<dbReference type="EMBL" id="RCMG01001797">
    <property type="protein sequence ID" value="KAG2819783.1"/>
    <property type="molecule type" value="Genomic_DNA"/>
</dbReference>
<evidence type="ECO:0000313" key="3">
    <source>
        <dbReference type="EMBL" id="KAG2883912.1"/>
    </source>
</evidence>
<evidence type="ECO:0000313" key="2">
    <source>
        <dbReference type="EMBL" id="KAG2878105.1"/>
    </source>
</evidence>
<dbReference type="EMBL" id="RCML01001590">
    <property type="protein sequence ID" value="KAG2961539.1"/>
    <property type="molecule type" value="Genomic_DNA"/>
</dbReference>
<evidence type="ECO:0000313" key="5">
    <source>
        <dbReference type="Proteomes" id="UP000735874"/>
    </source>
</evidence>
<gene>
    <name evidence="1" type="ORF">PC113_g22691</name>
    <name evidence="2" type="ORF">PC115_g23168</name>
    <name evidence="3" type="ORF">PC117_g25912</name>
    <name evidence="4" type="ORF">PC118_g21918</name>
</gene>
<dbReference type="Proteomes" id="UP000735874">
    <property type="component" value="Unassembled WGS sequence"/>
</dbReference>